<dbReference type="Proteomes" id="UP000297318">
    <property type="component" value="Unassembled WGS sequence"/>
</dbReference>
<dbReference type="InterPro" id="IPR045079">
    <property type="entry name" value="Oxoprolinase-like"/>
</dbReference>
<dbReference type="GO" id="GO:0005829">
    <property type="term" value="C:cytosol"/>
    <property type="evidence" value="ECO:0007669"/>
    <property type="project" value="TreeGrafter"/>
</dbReference>
<dbReference type="Pfam" id="PF02538">
    <property type="entry name" value="Hydantoinase_B"/>
    <property type="match status" value="1"/>
</dbReference>
<dbReference type="PANTHER" id="PTHR11365:SF23">
    <property type="entry name" value="HYPOTHETICAL 5-OXOPROLINASE (EUROFUNG)-RELATED"/>
    <property type="match status" value="1"/>
</dbReference>
<dbReference type="GO" id="GO:0006749">
    <property type="term" value="P:glutathione metabolic process"/>
    <property type="evidence" value="ECO:0007669"/>
    <property type="project" value="TreeGrafter"/>
</dbReference>
<accession>A0A4Z1DZT6</accession>
<evidence type="ECO:0000313" key="3">
    <source>
        <dbReference type="Proteomes" id="UP000297318"/>
    </source>
</evidence>
<organism evidence="2 3">
    <name type="scientific">Serinibacter arcticus</name>
    <dbReference type="NCBI Taxonomy" id="1655435"/>
    <lineage>
        <taxon>Bacteria</taxon>
        <taxon>Bacillati</taxon>
        <taxon>Actinomycetota</taxon>
        <taxon>Actinomycetes</taxon>
        <taxon>Micrococcales</taxon>
        <taxon>Beutenbergiaceae</taxon>
        <taxon>Serinibacter</taxon>
    </lineage>
</organism>
<dbReference type="AlphaFoldDB" id="A0A4Z1DZT6"/>
<evidence type="ECO:0000313" key="2">
    <source>
        <dbReference type="EMBL" id="TGO05096.1"/>
    </source>
</evidence>
<comment type="caution">
    <text evidence="2">The sequence shown here is derived from an EMBL/GenBank/DDBJ whole genome shotgun (WGS) entry which is preliminary data.</text>
</comment>
<dbReference type="PANTHER" id="PTHR11365">
    <property type="entry name" value="5-OXOPROLINASE RELATED"/>
    <property type="match status" value="1"/>
</dbReference>
<dbReference type="GO" id="GO:0017168">
    <property type="term" value="F:5-oxoprolinase (ATP-hydrolyzing) activity"/>
    <property type="evidence" value="ECO:0007669"/>
    <property type="project" value="TreeGrafter"/>
</dbReference>
<evidence type="ECO:0000259" key="1">
    <source>
        <dbReference type="Pfam" id="PF02538"/>
    </source>
</evidence>
<reference evidence="2 3" key="1">
    <citation type="submission" date="2018-11" db="EMBL/GenBank/DDBJ databases">
        <title>Complete genome sequencing of the Actinobacteria Serinibacter sp. K3-2.</title>
        <authorList>
            <person name="Rakitin A.L."/>
            <person name="Beletsky A.V."/>
            <person name="Mardanov A.V."/>
            <person name="Ravin N.V."/>
            <person name="Gromova A.S."/>
            <person name="Filippova S.N."/>
            <person name="Gal'Chenko V.F."/>
        </authorList>
    </citation>
    <scope>NUCLEOTIDE SEQUENCE [LARGE SCALE GENOMIC DNA]</scope>
    <source>
        <strain evidence="2 3">K3-2</strain>
    </source>
</reference>
<name>A0A4Z1DZT6_9MICO</name>
<dbReference type="InterPro" id="IPR003692">
    <property type="entry name" value="Hydantoinase_B"/>
</dbReference>
<keyword evidence="3" id="KW-1185">Reference proteome</keyword>
<dbReference type="EMBL" id="RHPJ01000002">
    <property type="protein sequence ID" value="TGO05096.1"/>
    <property type="molecule type" value="Genomic_DNA"/>
</dbReference>
<proteinExistence type="predicted"/>
<gene>
    <name evidence="2" type="ORF">SERN_1100</name>
</gene>
<feature type="domain" description="Hydantoinase B/oxoprolinase" evidence="1">
    <location>
        <begin position="8"/>
        <end position="526"/>
    </location>
</feature>
<protein>
    <submittedName>
        <fullName evidence="2">N-methylhydantoinase B</fullName>
    </submittedName>
</protein>
<sequence length="657" mass="69345">MLERELGQTRLVAATEEMSLALQRASRSLYVRETADFACAVADSSGRFIAYPQGIGVSGFVGLDVSEAVRVVRQREGLAPGDVILTNDPYTSGALSTHLPDVHAIAPYFEGEEVVGYGWTFIHVSDVGGRVPSSVSVRNDTVFAEGLRIPPVKYVEAGRRVPAVEAFLRANSRAPEQNDGDLQAMLAALDRGRARVAELVADHPGGLDEIGAHARAQTAARARRALGRLADGTYRFEDYLDNDAVSDLPLRIAVRATVADGHLDLDFTGTDPQVEAALNMVTQGRAHSWVLTRLFALVGTLDPDVPLNGGLMDVVTFHAPEGSVLNAVEPAAVGVRHATVSRVNDVVSGALVQAAPDVLPAASSGLVVPVVFAPRASGPGKNLQVVEPMVGGTGGRRGADGLDGRDSGISNLANNPVETVEAAIGVRVLRYAVRPDSAGPGRWRGGSGLELEFEALEPGTLLARGLERTRFQPWGAAGGGPGAVTELLINRGRPDEQRLVVVDTVPLEVGDTVTLRTAGAGGYGDPFLRPAPLVLADVLAQLVSAEAGERDYGVRVTGGAVDEAATAELRGASRPEPSWWGRGAARERWDAVFPRELLDELDVHLRTLAPLDRAPRRRALLHEVLATLPDGFPRGPADASLLAEARAQAARLVAALP</sequence>